<accession>A0AC35TYE0</accession>
<evidence type="ECO:0000313" key="2">
    <source>
        <dbReference type="WBParaSite" id="RSKR_0000565600.1"/>
    </source>
</evidence>
<evidence type="ECO:0000313" key="1">
    <source>
        <dbReference type="Proteomes" id="UP000095286"/>
    </source>
</evidence>
<reference evidence="2" key="1">
    <citation type="submission" date="2016-11" db="UniProtKB">
        <authorList>
            <consortium name="WormBaseParasite"/>
        </authorList>
    </citation>
    <scope>IDENTIFICATION</scope>
    <source>
        <strain evidence="2">KR3021</strain>
    </source>
</reference>
<dbReference type="Proteomes" id="UP000095286">
    <property type="component" value="Unplaced"/>
</dbReference>
<dbReference type="WBParaSite" id="RSKR_0000565600.1">
    <property type="protein sequence ID" value="RSKR_0000565600.1"/>
    <property type="gene ID" value="RSKR_0000565600"/>
</dbReference>
<proteinExistence type="predicted"/>
<name>A0AC35TYE0_9BILA</name>
<sequence>MNYTDTCVIPNKNLFSFCLRSPNIDINVAASLKQLVSIHAGSELLILTSASTVIKKFRKRSVNKKNMAAKTLSQEWSSILIAYFREQLKNKAKFNIDLNKEAVFQPIQSKTPSLETFTVQKQMELGLKKLNDACQTYNLKNQLVLEEKAHLKQQMMARSREPSSTRAFSVGNKSVNSLSSCVGTKTPSVHGPRKSEIESTNPLRRTLFPVIIKKPNRSSNMLSDGGPLHTSTPLDAAEDTIRLNQKQMELGLKKFNDACQTYNLKNQLVLEEKARLKQQMMALQHQPRSREPSSTRAFSVGNKSVNSLSSCVGTKTPSVHGPRKSEIESTNPLRRTLFPVISKKPNRSSNMFSDGGPLHTSTPLDAAEDTIRLNQKQMELGLKKLNDACQTYNLKNQLVLEEKAHLKQQMMARSREPSSTRAFSVGNKSVNSLSSCVGTKTPSVHGPRKSEIESTNPLRRTLFPVIIKKPNRSSNMLSDGGPLHTSTPLDAAEDTIRLNTFKMPKEIRVKVKKRWARNIFYPKLLRDWMEAAGTSEAKRTFKNALEGTSKYPFHIIDQSELKQVPGVGPTLSVKLDDAYRELCNFMSPEPDIHLIDKLGRGEALALLTSAKKANKVSRKKSLGKPNDKRKSGLSQEIVNMRVEECDTSQVREGPNESMSQELPELERSIYVADPSTEKGEVVLVCDNREQTGMRGKKSVVDYLIKNNVPHQLRPLSVGDFIWLWKTETREIVLDYVIERKAWDDLKSSIRSNRLDDQKTRLKDSGVANLVLLAEGRETPDESLEQCLATFSVTHKFFIQRTENASDTALFLRTLTERFEARAKNESFSGPNYTHYQDKNKKTKPLTVREIFAKQLTVCPQMSIDKALLIAQRFPNFKSLFKLYQLNNTKGEGQRTCPKVLLNKHISQIPVSLSTQVSVFFNKT</sequence>
<organism evidence="1 2">
    <name type="scientific">Rhabditophanes sp. KR3021</name>
    <dbReference type="NCBI Taxonomy" id="114890"/>
    <lineage>
        <taxon>Eukaryota</taxon>
        <taxon>Metazoa</taxon>
        <taxon>Ecdysozoa</taxon>
        <taxon>Nematoda</taxon>
        <taxon>Chromadorea</taxon>
        <taxon>Rhabditida</taxon>
        <taxon>Tylenchina</taxon>
        <taxon>Panagrolaimomorpha</taxon>
        <taxon>Strongyloidoidea</taxon>
        <taxon>Alloionematidae</taxon>
        <taxon>Rhabditophanes</taxon>
    </lineage>
</organism>
<protein>
    <submittedName>
        <fullName evidence="2">Crossover junction endonuclease MUS81</fullName>
    </submittedName>
</protein>